<sequence>MQRGGRAPPPDTAVAAAVEAAVISAASRVEADLDAQLSAAPPIPTPDDGEDGLSAVRAARLAALRAAAADRAAWSAAGHGSLGEGLTEAELLAAAKASPRLVATFVRPGGGGNIYASELEAHLRVLAGAHMETRFVRMDAERSPFLTNKLRLRVLPALVWFRGGKVHRVLHGLGEVAPSGRFTTEVLEGVLFEGGMVTSTAVADGKGGGASDEEDED</sequence>
<evidence type="ECO:0000313" key="1">
    <source>
        <dbReference type="EMBL" id="KAK1864631.1"/>
    </source>
</evidence>
<dbReference type="Proteomes" id="UP000798662">
    <property type="component" value="Chromosome 2"/>
</dbReference>
<organism evidence="1 2">
    <name type="scientific">Pyropia yezoensis</name>
    <name type="common">Susabi-nori</name>
    <name type="synonym">Porphyra yezoensis</name>
    <dbReference type="NCBI Taxonomy" id="2788"/>
    <lineage>
        <taxon>Eukaryota</taxon>
        <taxon>Rhodophyta</taxon>
        <taxon>Bangiophyceae</taxon>
        <taxon>Bangiales</taxon>
        <taxon>Bangiaceae</taxon>
        <taxon>Pyropia</taxon>
    </lineage>
</organism>
<protein>
    <submittedName>
        <fullName evidence="1">Uncharacterized protein</fullName>
    </submittedName>
</protein>
<evidence type="ECO:0000313" key="2">
    <source>
        <dbReference type="Proteomes" id="UP000798662"/>
    </source>
</evidence>
<name>A0ACC3C2W8_PYRYE</name>
<proteinExistence type="predicted"/>
<dbReference type="EMBL" id="CM020619">
    <property type="protein sequence ID" value="KAK1864631.1"/>
    <property type="molecule type" value="Genomic_DNA"/>
</dbReference>
<gene>
    <name evidence="1" type="ORF">I4F81_007175</name>
</gene>
<accession>A0ACC3C2W8</accession>
<keyword evidence="2" id="KW-1185">Reference proteome</keyword>
<comment type="caution">
    <text evidence="1">The sequence shown here is derived from an EMBL/GenBank/DDBJ whole genome shotgun (WGS) entry which is preliminary data.</text>
</comment>
<reference evidence="1" key="1">
    <citation type="submission" date="2019-11" db="EMBL/GenBank/DDBJ databases">
        <title>Nori genome reveals adaptations in red seaweeds to the harsh intertidal environment.</title>
        <authorList>
            <person name="Wang D."/>
            <person name="Mao Y."/>
        </authorList>
    </citation>
    <scope>NUCLEOTIDE SEQUENCE</scope>
    <source>
        <tissue evidence="1">Gametophyte</tissue>
    </source>
</reference>